<dbReference type="PANTHER" id="PTHR12774:SF2">
    <property type="entry name" value="PEROXISOMAL BIOGENESIS FACTOR 19"/>
    <property type="match status" value="1"/>
</dbReference>
<keyword evidence="3" id="KW-1185">Reference proteome</keyword>
<feature type="compositionally biased region" description="Low complexity" evidence="1">
    <location>
        <begin position="160"/>
        <end position="177"/>
    </location>
</feature>
<dbReference type="Gene3D" id="1.20.120.900">
    <property type="entry name" value="Pex19, mPTS binding domain"/>
    <property type="match status" value="1"/>
</dbReference>
<organism evidence="2 3">
    <name type="scientific">Triangularia setosa</name>
    <dbReference type="NCBI Taxonomy" id="2587417"/>
    <lineage>
        <taxon>Eukaryota</taxon>
        <taxon>Fungi</taxon>
        <taxon>Dikarya</taxon>
        <taxon>Ascomycota</taxon>
        <taxon>Pezizomycotina</taxon>
        <taxon>Sordariomycetes</taxon>
        <taxon>Sordariomycetidae</taxon>
        <taxon>Sordariales</taxon>
        <taxon>Podosporaceae</taxon>
        <taxon>Triangularia</taxon>
    </lineage>
</organism>
<dbReference type="GO" id="GO:0033328">
    <property type="term" value="F:peroxisome membrane targeting sequence binding"/>
    <property type="evidence" value="ECO:0007669"/>
    <property type="project" value="TreeGrafter"/>
</dbReference>
<dbReference type="GO" id="GO:0005778">
    <property type="term" value="C:peroxisomal membrane"/>
    <property type="evidence" value="ECO:0007669"/>
    <property type="project" value="TreeGrafter"/>
</dbReference>
<accession>A0AAN6WI61</accession>
<name>A0AAN6WI61_9PEZI</name>
<feature type="region of interest" description="Disordered" evidence="1">
    <location>
        <begin position="89"/>
        <end position="124"/>
    </location>
</feature>
<dbReference type="InterPro" id="IPR038322">
    <property type="entry name" value="Pex19_C_sf"/>
</dbReference>
<feature type="region of interest" description="Disordered" evidence="1">
    <location>
        <begin position="160"/>
        <end position="214"/>
    </location>
</feature>
<feature type="compositionally biased region" description="Polar residues" evidence="1">
    <location>
        <begin position="1"/>
        <end position="10"/>
    </location>
</feature>
<reference evidence="2" key="1">
    <citation type="journal article" date="2023" name="Mol. Phylogenet. Evol.">
        <title>Genome-scale phylogeny and comparative genomics of the fungal order Sordariales.</title>
        <authorList>
            <person name="Hensen N."/>
            <person name="Bonometti L."/>
            <person name="Westerberg I."/>
            <person name="Brannstrom I.O."/>
            <person name="Guillou S."/>
            <person name="Cros-Aarteil S."/>
            <person name="Calhoun S."/>
            <person name="Haridas S."/>
            <person name="Kuo A."/>
            <person name="Mondo S."/>
            <person name="Pangilinan J."/>
            <person name="Riley R."/>
            <person name="LaButti K."/>
            <person name="Andreopoulos B."/>
            <person name="Lipzen A."/>
            <person name="Chen C."/>
            <person name="Yan M."/>
            <person name="Daum C."/>
            <person name="Ng V."/>
            <person name="Clum A."/>
            <person name="Steindorff A."/>
            <person name="Ohm R.A."/>
            <person name="Martin F."/>
            <person name="Silar P."/>
            <person name="Natvig D.O."/>
            <person name="Lalanne C."/>
            <person name="Gautier V."/>
            <person name="Ament-Velasquez S.L."/>
            <person name="Kruys A."/>
            <person name="Hutchinson M.I."/>
            <person name="Powell A.J."/>
            <person name="Barry K."/>
            <person name="Miller A.N."/>
            <person name="Grigoriev I.V."/>
            <person name="Debuchy R."/>
            <person name="Gladieux P."/>
            <person name="Hiltunen Thoren M."/>
            <person name="Johannesson H."/>
        </authorList>
    </citation>
    <scope>NUCLEOTIDE SEQUENCE</scope>
    <source>
        <strain evidence="2">CBS 892.96</strain>
    </source>
</reference>
<evidence type="ECO:0000313" key="2">
    <source>
        <dbReference type="EMBL" id="KAK4180572.1"/>
    </source>
</evidence>
<sequence length="385" mass="40471">MSEQQTNSTSDVGAAPATAAVKPDATLPPTAVTTTTATTPAVTITTTPPQDEKKAATVEDVADDVDVPDPDEDDLDDLDDMLEEFNAVKLASQPPAAAAAPTLGPERPPAAATGTSNDLPLDEDEFARQLQAGMADLLGEIESSPEMQAQFESIFKELGAAASSASAASATSPDPLLKSPPPSGPSSAPTPPVISPIAPSSAPPPTTTGGTEASFQETIRRTMERMQTSGEQATAAAAAEGSDDFLAELLKQMQAGGGGDLGGEGSEEEFSKMLLGMMEQLTNKEILYEPMKELHDKFPEWLEKNRATTSPEDLKRYEEQQGLVAEIVGKFEEEGYSDERAADREYIVDRMQKMQASGQPPADLVGDMPSTQDALAMPDEGCAPQ</sequence>
<feature type="region of interest" description="Disordered" evidence="1">
    <location>
        <begin position="1"/>
        <end position="77"/>
    </location>
</feature>
<dbReference type="Proteomes" id="UP001302321">
    <property type="component" value="Unassembled WGS sequence"/>
</dbReference>
<dbReference type="InterPro" id="IPR006708">
    <property type="entry name" value="Pex19"/>
</dbReference>
<dbReference type="Pfam" id="PF04614">
    <property type="entry name" value="Pex19"/>
    <property type="match status" value="1"/>
</dbReference>
<feature type="compositionally biased region" description="Acidic residues" evidence="1">
    <location>
        <begin position="60"/>
        <end position="77"/>
    </location>
</feature>
<evidence type="ECO:0000256" key="1">
    <source>
        <dbReference type="SAM" id="MobiDB-lite"/>
    </source>
</evidence>
<feature type="region of interest" description="Disordered" evidence="1">
    <location>
        <begin position="353"/>
        <end position="385"/>
    </location>
</feature>
<dbReference type="PANTHER" id="PTHR12774">
    <property type="entry name" value="PEROXISOMAL BIOGENESIS FACTOR 19"/>
    <property type="match status" value="1"/>
</dbReference>
<comment type="caution">
    <text evidence="2">The sequence shown here is derived from an EMBL/GenBank/DDBJ whole genome shotgun (WGS) entry which is preliminary data.</text>
</comment>
<dbReference type="EMBL" id="MU866097">
    <property type="protein sequence ID" value="KAK4180572.1"/>
    <property type="molecule type" value="Genomic_DNA"/>
</dbReference>
<protein>
    <submittedName>
        <fullName evidence="2">Pex19 protein family-domain-containing protein</fullName>
    </submittedName>
</protein>
<dbReference type="AlphaFoldDB" id="A0AAN6WI61"/>
<proteinExistence type="predicted"/>
<evidence type="ECO:0000313" key="3">
    <source>
        <dbReference type="Proteomes" id="UP001302321"/>
    </source>
</evidence>
<gene>
    <name evidence="2" type="ORF">QBC36DRAFT_229485</name>
</gene>
<reference evidence="2" key="2">
    <citation type="submission" date="2023-05" db="EMBL/GenBank/DDBJ databases">
        <authorList>
            <consortium name="Lawrence Berkeley National Laboratory"/>
            <person name="Steindorff A."/>
            <person name="Hensen N."/>
            <person name="Bonometti L."/>
            <person name="Westerberg I."/>
            <person name="Brannstrom I.O."/>
            <person name="Guillou S."/>
            <person name="Cros-Aarteil S."/>
            <person name="Calhoun S."/>
            <person name="Haridas S."/>
            <person name="Kuo A."/>
            <person name="Mondo S."/>
            <person name="Pangilinan J."/>
            <person name="Riley R."/>
            <person name="Labutti K."/>
            <person name="Andreopoulos B."/>
            <person name="Lipzen A."/>
            <person name="Chen C."/>
            <person name="Yanf M."/>
            <person name="Daum C."/>
            <person name="Ng V."/>
            <person name="Clum A."/>
            <person name="Ohm R."/>
            <person name="Martin F."/>
            <person name="Silar P."/>
            <person name="Natvig D."/>
            <person name="Lalanne C."/>
            <person name="Gautier V."/>
            <person name="Ament-Velasquez S.L."/>
            <person name="Kruys A."/>
            <person name="Hutchinson M.I."/>
            <person name="Powell A.J."/>
            <person name="Barry K."/>
            <person name="Miller A.N."/>
            <person name="Grigoriev I.V."/>
            <person name="Debuchy R."/>
            <person name="Gladieux P."/>
            <person name="Thoren M.H."/>
            <person name="Johannesson H."/>
        </authorList>
    </citation>
    <scope>NUCLEOTIDE SEQUENCE</scope>
    <source>
        <strain evidence="2">CBS 892.96</strain>
    </source>
</reference>
<feature type="compositionally biased region" description="Pro residues" evidence="1">
    <location>
        <begin position="178"/>
        <end position="194"/>
    </location>
</feature>
<feature type="compositionally biased region" description="Low complexity" evidence="1">
    <location>
        <begin position="11"/>
        <end position="49"/>
    </location>
</feature>
<dbReference type="GO" id="GO:0045046">
    <property type="term" value="P:protein import into peroxisome membrane"/>
    <property type="evidence" value="ECO:0007669"/>
    <property type="project" value="TreeGrafter"/>
</dbReference>